<sequence length="274" mass="30277">MTTDSSARVERDGRVGSVLVVIPTYNERENLGGILARIRAVQPHVHVLVVDDNSPDGTGRLADDLASVDAGRLHVMHRAAKQGLGAAYLAGFAWGFARRYDVMVEMDADGSHAPEQLGRLLDAIADGAGLAIGSRYVEGGETQAWPWQRLLLSRTANLYARMMLGTDVRDITAGFRAYRADVLAAIEVERVESKGYCFQIDLAWRAIRHGCSVVEVPITFVERSHGSSKMDAATMWEALRRIARWGVRRRVDSLRGFRMRRATTRSAVLSLVED</sequence>
<dbReference type="AlphaFoldDB" id="A0A502E950"/>
<dbReference type="GO" id="GO:0009247">
    <property type="term" value="P:glycolipid biosynthetic process"/>
    <property type="evidence" value="ECO:0007669"/>
    <property type="project" value="TreeGrafter"/>
</dbReference>
<feature type="domain" description="Glycosyltransferase 2-like" evidence="6">
    <location>
        <begin position="20"/>
        <end position="183"/>
    </location>
</feature>
<dbReference type="CDD" id="cd06442">
    <property type="entry name" value="DPM1_like"/>
    <property type="match status" value="1"/>
</dbReference>
<organism evidence="7 8">
    <name type="scientific">Mycolicibacterium hodleri</name>
    <dbReference type="NCBI Taxonomy" id="49897"/>
    <lineage>
        <taxon>Bacteria</taxon>
        <taxon>Bacillati</taxon>
        <taxon>Actinomycetota</taxon>
        <taxon>Actinomycetes</taxon>
        <taxon>Mycobacteriales</taxon>
        <taxon>Mycobacteriaceae</taxon>
        <taxon>Mycolicibacterium</taxon>
    </lineage>
</organism>
<comment type="caution">
    <text evidence="7">The sequence shown here is derived from an EMBL/GenBank/DDBJ whole genome shotgun (WGS) entry which is preliminary data.</text>
</comment>
<comment type="catalytic activity">
    <reaction evidence="5">
        <text>a di-trans,poly-cis-dolichyl phosphate + GDP-alpha-D-mannose = a di-trans,poly-cis-dolichyl beta-D-mannosyl phosphate + GDP</text>
        <dbReference type="Rhea" id="RHEA:21184"/>
        <dbReference type="Rhea" id="RHEA-COMP:19498"/>
        <dbReference type="Rhea" id="RHEA-COMP:19501"/>
        <dbReference type="ChEBI" id="CHEBI:57527"/>
        <dbReference type="ChEBI" id="CHEBI:57683"/>
        <dbReference type="ChEBI" id="CHEBI:58189"/>
        <dbReference type="ChEBI" id="CHEBI:58211"/>
        <dbReference type="EC" id="2.4.1.83"/>
    </reaction>
</comment>
<dbReference type="GO" id="GO:0016020">
    <property type="term" value="C:membrane"/>
    <property type="evidence" value="ECO:0007669"/>
    <property type="project" value="GOC"/>
</dbReference>
<evidence type="ECO:0000256" key="3">
    <source>
        <dbReference type="ARBA" id="ARBA00022676"/>
    </source>
</evidence>
<dbReference type="Pfam" id="PF00535">
    <property type="entry name" value="Glycos_transf_2"/>
    <property type="match status" value="1"/>
</dbReference>
<dbReference type="InterPro" id="IPR039528">
    <property type="entry name" value="DPM1-like"/>
</dbReference>
<evidence type="ECO:0000256" key="2">
    <source>
        <dbReference type="ARBA" id="ARBA00012704"/>
    </source>
</evidence>
<proteinExistence type="inferred from homology"/>
<keyword evidence="3" id="KW-0328">Glycosyltransferase</keyword>
<dbReference type="PANTHER" id="PTHR43398">
    <property type="entry name" value="DOLICHOL-PHOSPHATE MANNOSYLTRANSFERASE SUBUNIT 1"/>
    <property type="match status" value="1"/>
</dbReference>
<dbReference type="Proteomes" id="UP000320095">
    <property type="component" value="Unassembled WGS sequence"/>
</dbReference>
<dbReference type="FunFam" id="3.90.550.10:FF:000122">
    <property type="entry name" value="Dolichol-phosphate mannosyltransferase subunit 1"/>
    <property type="match status" value="1"/>
</dbReference>
<protein>
    <recommendedName>
        <fullName evidence="2">dolichyl-phosphate beta-D-mannosyltransferase</fullName>
        <ecNumber evidence="2">2.4.1.83</ecNumber>
    </recommendedName>
</protein>
<dbReference type="EC" id="2.4.1.83" evidence="2"/>
<dbReference type="EMBL" id="RCZG01000004">
    <property type="protein sequence ID" value="TPG34248.1"/>
    <property type="molecule type" value="Genomic_DNA"/>
</dbReference>
<keyword evidence="8" id="KW-1185">Reference proteome</keyword>
<accession>A0A502E950</accession>
<dbReference type="PANTHER" id="PTHR43398:SF1">
    <property type="entry name" value="DOLICHOL-PHOSPHATE MANNOSYLTRANSFERASE SUBUNIT 1"/>
    <property type="match status" value="1"/>
</dbReference>
<dbReference type="Gene3D" id="3.90.550.10">
    <property type="entry name" value="Spore Coat Polysaccharide Biosynthesis Protein SpsA, Chain A"/>
    <property type="match status" value="1"/>
</dbReference>
<evidence type="ECO:0000256" key="5">
    <source>
        <dbReference type="ARBA" id="ARBA00050499"/>
    </source>
</evidence>
<dbReference type="InterPro" id="IPR029044">
    <property type="entry name" value="Nucleotide-diphossugar_trans"/>
</dbReference>
<gene>
    <name evidence="7" type="ORF">EAH80_11695</name>
</gene>
<name>A0A502E950_9MYCO</name>
<dbReference type="InterPro" id="IPR001173">
    <property type="entry name" value="Glyco_trans_2-like"/>
</dbReference>
<dbReference type="SUPFAM" id="SSF53448">
    <property type="entry name" value="Nucleotide-diphospho-sugar transferases"/>
    <property type="match status" value="1"/>
</dbReference>
<evidence type="ECO:0000256" key="4">
    <source>
        <dbReference type="ARBA" id="ARBA00022679"/>
    </source>
</evidence>
<comment type="similarity">
    <text evidence="1">Belongs to the glycosyltransferase 2 family.</text>
</comment>
<evidence type="ECO:0000259" key="6">
    <source>
        <dbReference type="Pfam" id="PF00535"/>
    </source>
</evidence>
<reference evidence="7 8" key="1">
    <citation type="journal article" date="2019" name="Environ. Microbiol.">
        <title>Species interactions and distinct microbial communities in high Arctic permafrost affected cryosols are associated with the CH4 and CO2 gas fluxes.</title>
        <authorList>
            <person name="Altshuler I."/>
            <person name="Hamel J."/>
            <person name="Turney S."/>
            <person name="Magnuson E."/>
            <person name="Levesque R."/>
            <person name="Greer C."/>
            <person name="Whyte L.G."/>
        </authorList>
    </citation>
    <scope>NUCLEOTIDE SEQUENCE [LARGE SCALE GENOMIC DNA]</scope>
    <source>
        <strain evidence="7 8">S5.20</strain>
    </source>
</reference>
<keyword evidence="4" id="KW-0808">Transferase</keyword>
<dbReference type="GO" id="GO:0004582">
    <property type="term" value="F:dolichyl-phosphate beta-D-mannosyltransferase activity"/>
    <property type="evidence" value="ECO:0007669"/>
    <property type="project" value="UniProtKB-EC"/>
</dbReference>
<evidence type="ECO:0000313" key="8">
    <source>
        <dbReference type="Proteomes" id="UP000320095"/>
    </source>
</evidence>
<evidence type="ECO:0000256" key="1">
    <source>
        <dbReference type="ARBA" id="ARBA00006739"/>
    </source>
</evidence>
<dbReference type="RefSeq" id="WP_140690660.1">
    <property type="nucleotide sequence ID" value="NZ_RCZG01000004.1"/>
</dbReference>
<dbReference type="OrthoDB" id="9810303at2"/>
<evidence type="ECO:0000313" key="7">
    <source>
        <dbReference type="EMBL" id="TPG34248.1"/>
    </source>
</evidence>